<dbReference type="GO" id="GO:0015970">
    <property type="term" value="P:guanosine tetraphosphate biosynthetic process"/>
    <property type="evidence" value="ECO:0007669"/>
    <property type="project" value="UniProtKB-UniRule"/>
</dbReference>
<evidence type="ECO:0000313" key="5">
    <source>
        <dbReference type="EMBL" id="OEE63640.1"/>
    </source>
</evidence>
<dbReference type="InterPro" id="IPR003695">
    <property type="entry name" value="Ppx_GppA_N"/>
</dbReference>
<dbReference type="PANTHER" id="PTHR30005:SF0">
    <property type="entry name" value="RETROGRADE REGULATION PROTEIN 2"/>
    <property type="match status" value="1"/>
</dbReference>
<dbReference type="Proteomes" id="UP000095039">
    <property type="component" value="Unassembled WGS sequence"/>
</dbReference>
<comment type="pathway">
    <text evidence="2">Purine metabolism; ppGpp biosynthesis; ppGpp from GTP: step 2/2.</text>
</comment>
<feature type="domain" description="Ppx/GppA phosphatase N-terminal" evidence="3">
    <location>
        <begin position="22"/>
        <end position="303"/>
    </location>
</feature>
<organism evidence="5 6">
    <name type="scientific">Enterovibrio norvegicus FF-454</name>
    <dbReference type="NCBI Taxonomy" id="1185651"/>
    <lineage>
        <taxon>Bacteria</taxon>
        <taxon>Pseudomonadati</taxon>
        <taxon>Pseudomonadota</taxon>
        <taxon>Gammaproteobacteria</taxon>
        <taxon>Vibrionales</taxon>
        <taxon>Vibrionaceae</taxon>
        <taxon>Enterovibrio</taxon>
    </lineage>
</organism>
<dbReference type="EMBL" id="AJWN02000018">
    <property type="protein sequence ID" value="OEE63640.1"/>
    <property type="molecule type" value="Genomic_DNA"/>
</dbReference>
<dbReference type="Pfam" id="PF02541">
    <property type="entry name" value="Ppx-GppA"/>
    <property type="match status" value="1"/>
</dbReference>
<name>A0A1E5CDQ2_9GAMM</name>
<dbReference type="InterPro" id="IPR023709">
    <property type="entry name" value="Guo-5TP_3DP_PyrP"/>
</dbReference>
<feature type="domain" description="Ppx/GppA phosphatase C-terminal" evidence="4">
    <location>
        <begin position="309"/>
        <end position="479"/>
    </location>
</feature>
<dbReference type="Gene3D" id="1.10.3210.10">
    <property type="entry name" value="Hypothetical protein af1432"/>
    <property type="match status" value="1"/>
</dbReference>
<proteinExistence type="inferred from homology"/>
<dbReference type="InterPro" id="IPR050273">
    <property type="entry name" value="GppA/Ppx_hydrolase"/>
</dbReference>
<dbReference type="PANTHER" id="PTHR30005">
    <property type="entry name" value="EXOPOLYPHOSPHATASE"/>
    <property type="match status" value="1"/>
</dbReference>
<dbReference type="FunFam" id="3.30.420.150:FF:000001">
    <property type="entry name" value="Guanosine-5'-triphosphate,3'-diphosphate pyrophosphatase"/>
    <property type="match status" value="1"/>
</dbReference>
<dbReference type="FunFam" id="3.30.420.40:FF:000023">
    <property type="entry name" value="Guanosine-5'-triphosphate,3'-diphosphate pyrophosphatase"/>
    <property type="match status" value="1"/>
</dbReference>
<dbReference type="NCBIfam" id="NF008260">
    <property type="entry name" value="PRK11031.1"/>
    <property type="match status" value="1"/>
</dbReference>
<dbReference type="RefSeq" id="WP_016960582.1">
    <property type="nucleotide sequence ID" value="NZ_AJWN02000018.1"/>
</dbReference>
<gene>
    <name evidence="2" type="primary">gppA</name>
    <name evidence="5" type="ORF">A1OK_06230</name>
</gene>
<evidence type="ECO:0000259" key="3">
    <source>
        <dbReference type="Pfam" id="PF02541"/>
    </source>
</evidence>
<dbReference type="AlphaFoldDB" id="A0A1E5CDQ2"/>
<dbReference type="Gene3D" id="3.30.420.40">
    <property type="match status" value="1"/>
</dbReference>
<dbReference type="HAMAP" id="MF_01550">
    <property type="entry name" value="GppA"/>
    <property type="match status" value="1"/>
</dbReference>
<dbReference type="GO" id="GO:0015949">
    <property type="term" value="P:nucleobase-containing small molecule interconversion"/>
    <property type="evidence" value="ECO:0007669"/>
    <property type="project" value="TreeGrafter"/>
</dbReference>
<dbReference type="UniPathway" id="UPA00908">
    <property type="reaction ID" value="UER00885"/>
</dbReference>
<dbReference type="InterPro" id="IPR030673">
    <property type="entry name" value="PyroPPase_GppA_Ppx"/>
</dbReference>
<dbReference type="Pfam" id="PF21447">
    <property type="entry name" value="Ppx-GppA_III"/>
    <property type="match status" value="1"/>
</dbReference>
<dbReference type="SUPFAM" id="SSF53067">
    <property type="entry name" value="Actin-like ATPase domain"/>
    <property type="match status" value="2"/>
</dbReference>
<dbReference type="PIRSF" id="PIRSF001267">
    <property type="entry name" value="Pyrophosphatase_GppA_Ppx"/>
    <property type="match status" value="1"/>
</dbReference>
<evidence type="ECO:0000259" key="4">
    <source>
        <dbReference type="Pfam" id="PF21447"/>
    </source>
</evidence>
<dbReference type="SUPFAM" id="SSF109604">
    <property type="entry name" value="HD-domain/PDEase-like"/>
    <property type="match status" value="1"/>
</dbReference>
<dbReference type="GO" id="GO:0008894">
    <property type="term" value="F:guanosine-5'-triphosphate,3'-diphosphate diphosphatase activity"/>
    <property type="evidence" value="ECO:0007669"/>
    <property type="project" value="UniProtKB-UniRule"/>
</dbReference>
<comment type="catalytic activity">
    <reaction evidence="2">
        <text>guanosine 3'-diphosphate 5'-triphosphate + H2O = guanosine 3',5'-bis(diphosphate) + phosphate + H(+)</text>
        <dbReference type="Rhea" id="RHEA:13073"/>
        <dbReference type="ChEBI" id="CHEBI:15377"/>
        <dbReference type="ChEBI" id="CHEBI:15378"/>
        <dbReference type="ChEBI" id="CHEBI:43474"/>
        <dbReference type="ChEBI" id="CHEBI:77828"/>
        <dbReference type="ChEBI" id="CHEBI:142410"/>
        <dbReference type="EC" id="3.6.1.40"/>
    </reaction>
</comment>
<comment type="function">
    <text evidence="2">Catalyzes the conversion of pppGpp to ppGpp. Guanosine pentaphosphate (pppGpp) is a cytoplasmic signaling molecule which together with ppGpp controls the 'stringent response', an adaptive process that allows bacteria to respond to amino acid starvation, resulting in the coordinated regulation of numerous cellular activities.</text>
</comment>
<protein>
    <recommendedName>
        <fullName evidence="2">Guanosine-5'-triphosphate,3'-diphosphate pyrophosphatase</fullName>
        <ecNumber evidence="2">3.6.1.40</ecNumber>
    </recommendedName>
    <alternativeName>
        <fullName evidence="2">Guanosine pentaphosphate phosphohydrolase</fullName>
    </alternativeName>
    <alternativeName>
        <fullName evidence="2">pppGpp-5'-phosphohydrolase</fullName>
    </alternativeName>
</protein>
<evidence type="ECO:0000256" key="2">
    <source>
        <dbReference type="HAMAP-Rule" id="MF_01550"/>
    </source>
</evidence>
<evidence type="ECO:0000313" key="6">
    <source>
        <dbReference type="Proteomes" id="UP000095039"/>
    </source>
</evidence>
<reference evidence="5 6" key="1">
    <citation type="journal article" date="2012" name="Science">
        <title>Ecological populations of bacteria act as socially cohesive units of antibiotic production and resistance.</title>
        <authorList>
            <person name="Cordero O.X."/>
            <person name="Wildschutte H."/>
            <person name="Kirkup B."/>
            <person name="Proehl S."/>
            <person name="Ngo L."/>
            <person name="Hussain F."/>
            <person name="Le Roux F."/>
            <person name="Mincer T."/>
            <person name="Polz M.F."/>
        </authorList>
    </citation>
    <scope>NUCLEOTIDE SEQUENCE [LARGE SCALE GENOMIC DNA]</scope>
    <source>
        <strain evidence="5 6">FF-454</strain>
    </source>
</reference>
<sequence>MDHARSPLYAAIDLGSNSFHMLVVREVQGSVQTLAKIKRKVRLAAGLDKQLNLSEDAMQRGWDCLSLFAERLQDIDTSNIRIVATAALRSAKNADVFITKANQILGHPITVITGEEEACTIYQGVAHTSGGKGKRLVVDIGGASTELIIGEGFDAAALTSLDMGCVTWLEQHFKDRTLTEASFTRAIDGAKQVLAPIVERYRSLGWDICVGASGTVQALQEIMIAQGMDEVITLAKLHRLRKQAIGFGQVEELDIDGLTLERALVFPSGLSILIAVFEQFDIDSMTLAGGALREGLVYGMMDTMRQQDIRTRTIQSIQSRYQLDRAQADNVANMALSLLSQCGDEWIAEPIAEEMLRSATELYEIGMSIGFKKDGVHAAYLIKNLDLPGFTQAQKQLLAELLRQYREQLHPVGSQSAVSATSANRILRLLRLAIILCHRRDSNVLPPVTLNTNSDELTLTLPTTWLANNPLMAAELALEAQRQSDQHWPLTIS</sequence>
<dbReference type="Gene3D" id="3.30.420.150">
    <property type="entry name" value="Exopolyphosphatase. Domain 2"/>
    <property type="match status" value="1"/>
</dbReference>
<comment type="similarity">
    <text evidence="2">Belongs to the GppA/Ppx family. GppA subfamily.</text>
</comment>
<comment type="caution">
    <text evidence="5">The sequence shown here is derived from an EMBL/GenBank/DDBJ whole genome shotgun (WGS) entry which is preliminary data.</text>
</comment>
<keyword evidence="6" id="KW-1185">Reference proteome</keyword>
<dbReference type="InterPro" id="IPR048950">
    <property type="entry name" value="Ppx_GppA_C"/>
</dbReference>
<evidence type="ECO:0000256" key="1">
    <source>
        <dbReference type="ARBA" id="ARBA00022801"/>
    </source>
</evidence>
<dbReference type="GO" id="GO:0015974">
    <property type="term" value="P:guanosine pentaphosphate catabolic process"/>
    <property type="evidence" value="ECO:0007669"/>
    <property type="project" value="InterPro"/>
</dbReference>
<keyword evidence="1 2" id="KW-0378">Hydrolase</keyword>
<dbReference type="EC" id="3.6.1.40" evidence="2"/>
<dbReference type="InterPro" id="IPR043129">
    <property type="entry name" value="ATPase_NBD"/>
</dbReference>
<accession>A0A1E5CDQ2</accession>